<evidence type="ECO:0000313" key="2">
    <source>
        <dbReference type="Proteomes" id="UP000003100"/>
    </source>
</evidence>
<sequence length="95" mass="11250">MKINLDEKYFVETDRLNYILKERGTSRKSGREVERTIGYYGSMTTLAERYLEERQKAIMDDSTVNLDEYVKLVEESNQKAVSRLYDVLRLYPKKG</sequence>
<reference evidence="1 2" key="2">
    <citation type="submission" date="2009-02" db="EMBL/GenBank/DDBJ databases">
        <title>Draft genome sequence of Blautia hydrogenotrophica DSM 10507 (Ruminococcus hydrogenotrophicus DSM 10507).</title>
        <authorList>
            <person name="Sudarsanam P."/>
            <person name="Ley R."/>
            <person name="Guruge J."/>
            <person name="Turnbaugh P.J."/>
            <person name="Mahowald M."/>
            <person name="Liep D."/>
            <person name="Gordon J."/>
        </authorList>
    </citation>
    <scope>NUCLEOTIDE SEQUENCE [LARGE SCALE GENOMIC DNA]</scope>
    <source>
        <strain evidence="2">DSM 10507 / JCM 14656 / S5a33</strain>
    </source>
</reference>
<keyword evidence="2" id="KW-1185">Reference proteome</keyword>
<dbReference type="EMBL" id="ACBZ01000177">
    <property type="protein sequence ID" value="EEG47810.1"/>
    <property type="molecule type" value="Genomic_DNA"/>
</dbReference>
<proteinExistence type="predicted"/>
<dbReference type="RefSeq" id="WP_005951528.1">
    <property type="nucleotide sequence ID" value="NZ_CP136423.1"/>
</dbReference>
<name>C0CR47_BLAHS</name>
<dbReference type="GeneID" id="86822219"/>
<dbReference type="PATRIC" id="fig|476272.21.peg.637"/>
<comment type="caution">
    <text evidence="1">The sequence shown here is derived from an EMBL/GenBank/DDBJ whole genome shotgun (WGS) entry which is preliminary data.</text>
</comment>
<dbReference type="HOGENOM" id="CLU_2367206_0_0_9"/>
<organism evidence="1 2">
    <name type="scientific">Blautia hydrogenotrophica (strain DSM 10507 / JCM 14656 / S5a33)</name>
    <name type="common">Ruminococcus hydrogenotrophicus</name>
    <dbReference type="NCBI Taxonomy" id="476272"/>
    <lineage>
        <taxon>Bacteria</taxon>
        <taxon>Bacillati</taxon>
        <taxon>Bacillota</taxon>
        <taxon>Clostridia</taxon>
        <taxon>Lachnospirales</taxon>
        <taxon>Lachnospiraceae</taxon>
        <taxon>Blautia</taxon>
    </lineage>
</organism>
<gene>
    <name evidence="1" type="ORF">RUMHYD_03360</name>
</gene>
<accession>C0CR47</accession>
<dbReference type="AlphaFoldDB" id="C0CR47"/>
<dbReference type="Proteomes" id="UP000003100">
    <property type="component" value="Unassembled WGS sequence"/>
</dbReference>
<protein>
    <submittedName>
        <fullName evidence="1">Uncharacterized protein</fullName>
    </submittedName>
</protein>
<reference evidence="1 2" key="1">
    <citation type="submission" date="2009-01" db="EMBL/GenBank/DDBJ databases">
        <authorList>
            <person name="Fulton L."/>
            <person name="Clifton S."/>
            <person name="Fulton B."/>
            <person name="Xu J."/>
            <person name="Minx P."/>
            <person name="Pepin K.H."/>
            <person name="Johnson M."/>
            <person name="Bhonagiri V."/>
            <person name="Nash W.E."/>
            <person name="Mardis E.R."/>
            <person name="Wilson R.K."/>
        </authorList>
    </citation>
    <scope>NUCLEOTIDE SEQUENCE [LARGE SCALE GENOMIC DNA]</scope>
    <source>
        <strain evidence="2">DSM 10507 / JCM 14656 / S5a33</strain>
    </source>
</reference>
<evidence type="ECO:0000313" key="1">
    <source>
        <dbReference type="EMBL" id="EEG47810.1"/>
    </source>
</evidence>